<dbReference type="Pfam" id="PF14905">
    <property type="entry name" value="OMP_b-brl_3"/>
    <property type="match status" value="1"/>
</dbReference>
<keyword evidence="3" id="KW-1185">Reference proteome</keyword>
<evidence type="ECO:0000313" key="2">
    <source>
        <dbReference type="EMBL" id="QCD35147.1"/>
    </source>
</evidence>
<dbReference type="EMBL" id="CP039393">
    <property type="protein sequence ID" value="QCD35147.1"/>
    <property type="molecule type" value="Genomic_DNA"/>
</dbReference>
<evidence type="ECO:0000313" key="3">
    <source>
        <dbReference type="Proteomes" id="UP000297031"/>
    </source>
</evidence>
<sequence length="712" mass="80752">MSCLLMCDLHASGNASPRQISLAPADSVNVDSIKPAVSLDEVTVEASTISHRGTRDSYMITQDMKRGLRTAGELLMRVNGAFYNPVSHDLTYLGSSNIVLLVDSIERGADYIKRQSPNRFDRIDVVHQPTGKYSGYDALINFHTRPTYRGSEFNIGGNTWIRPDGVNGRGRDFNKTSPWADFTYTEDKWNVQADASWQWEQSGMSTYTTRTFPLNNYEERMLEQDPRDPTDLMRRRSLALETAVDYRINDRHIVSALVGVSTTGFDRTLKSRMVTGNINSVLRDTIGHISRLIENNYLGWAFGIYHRGLVGKWNINTSLTYNTSAWDYKRNVSRTSGYSVDDLRRKSSDYFWGNFSAYRTLFGGKAGLDLSETLLSMDYKEKRLGTDIVLSNNSVISSTTYASLQYFPSNKLSLTANVGVFVYHNSEGDTHTTSVKPRLQANAFWRPSKKFVTQLVYSASSSSPNLIQMSGYGQFTDSLEYQSGNPSLKATTTHSVMLNLTFFSSLTLSTTFTHGDGSIYDITEAAYMNGTSGERIPYAVTIPENGHFNQWKFRINYNKRFSDRVESALAGSLTGTTARYMNYRREKWIPTADWYMIYRVAPIAMDCVLSYGIIGSSTITPQSRYWELRDGFGLALQKNFLNNRLQLSVLWSPDIHFMPGKAHTYRYSPALNTVGWSDANFRSNNMINFYIAYRLARGKKVRNYKHQTHIVE</sequence>
<proteinExistence type="predicted"/>
<dbReference type="InterPro" id="IPR041700">
    <property type="entry name" value="OMP_b-brl_3"/>
</dbReference>
<dbReference type="SUPFAM" id="SSF56935">
    <property type="entry name" value="Porins"/>
    <property type="match status" value="1"/>
</dbReference>
<organism evidence="2 3">
    <name type="scientific">Muribaculum gordoncarteri</name>
    <dbReference type="NCBI Taxonomy" id="2530390"/>
    <lineage>
        <taxon>Bacteria</taxon>
        <taxon>Pseudomonadati</taxon>
        <taxon>Bacteroidota</taxon>
        <taxon>Bacteroidia</taxon>
        <taxon>Bacteroidales</taxon>
        <taxon>Muribaculaceae</taxon>
        <taxon>Muribaculum</taxon>
    </lineage>
</organism>
<protein>
    <recommendedName>
        <fullName evidence="1">Outer membrane protein beta-barrel domain-containing protein</fullName>
    </recommendedName>
</protein>
<dbReference type="RefSeq" id="WP_136409951.1">
    <property type="nucleotide sequence ID" value="NZ_CP039393.1"/>
</dbReference>
<accession>A0A4V1D1G7</accession>
<evidence type="ECO:0000259" key="1">
    <source>
        <dbReference type="Pfam" id="PF14905"/>
    </source>
</evidence>
<dbReference type="AlphaFoldDB" id="A0A4V1D1G7"/>
<feature type="domain" description="Outer membrane protein beta-barrel" evidence="1">
    <location>
        <begin position="422"/>
        <end position="650"/>
    </location>
</feature>
<dbReference type="KEGG" id="mgod:E7746_04240"/>
<dbReference type="Proteomes" id="UP000297031">
    <property type="component" value="Chromosome"/>
</dbReference>
<name>A0A4V1D1G7_9BACT</name>
<gene>
    <name evidence="2" type="ORF">E7746_04240</name>
</gene>
<dbReference type="OrthoDB" id="1059824at2"/>
<reference evidence="2 3" key="1">
    <citation type="submission" date="2019-02" db="EMBL/GenBank/DDBJ databases">
        <title>Isolation and identification of novel species under the genus Muribaculum.</title>
        <authorList>
            <person name="Miyake S."/>
            <person name="Ding Y."/>
            <person name="Low A."/>
            <person name="Soh M."/>
            <person name="Seedorf H."/>
        </authorList>
    </citation>
    <scope>NUCLEOTIDE SEQUENCE [LARGE SCALE GENOMIC DNA]</scope>
    <source>
        <strain evidence="2 3">TLL-A4</strain>
    </source>
</reference>